<dbReference type="NCBIfam" id="TIGR00507">
    <property type="entry name" value="aroE"/>
    <property type="match status" value="1"/>
</dbReference>
<dbReference type="InterPro" id="IPR046346">
    <property type="entry name" value="Aminoacid_DH-like_N_sf"/>
</dbReference>
<evidence type="ECO:0000259" key="11">
    <source>
        <dbReference type="Pfam" id="PF18317"/>
    </source>
</evidence>
<evidence type="ECO:0000256" key="4">
    <source>
        <dbReference type="ARBA" id="ARBA00022857"/>
    </source>
</evidence>
<dbReference type="Pfam" id="PF18317">
    <property type="entry name" value="SDH_C"/>
    <property type="match status" value="1"/>
</dbReference>
<dbReference type="GO" id="GO:0008652">
    <property type="term" value="P:amino acid biosynthetic process"/>
    <property type="evidence" value="ECO:0007669"/>
    <property type="project" value="UniProtKB-KW"/>
</dbReference>
<dbReference type="PANTHER" id="PTHR21089:SF1">
    <property type="entry name" value="BIFUNCTIONAL 3-DEHYDROQUINATE DEHYDRATASE_SHIKIMATE DEHYDROGENASE, CHLOROPLASTIC"/>
    <property type="match status" value="1"/>
</dbReference>
<feature type="binding site" evidence="8">
    <location>
        <begin position="151"/>
        <end position="156"/>
    </location>
    <ligand>
        <name>NADP(+)</name>
        <dbReference type="ChEBI" id="CHEBI:58349"/>
    </ligand>
</feature>
<evidence type="ECO:0000256" key="5">
    <source>
        <dbReference type="ARBA" id="ARBA00023002"/>
    </source>
</evidence>
<evidence type="ECO:0000313" key="13">
    <source>
        <dbReference type="Proteomes" id="UP000218172"/>
    </source>
</evidence>
<evidence type="ECO:0000256" key="1">
    <source>
        <dbReference type="ARBA" id="ARBA00004871"/>
    </source>
</evidence>
<dbReference type="GO" id="GO:0050661">
    <property type="term" value="F:NADP binding"/>
    <property type="evidence" value="ECO:0007669"/>
    <property type="project" value="InterPro"/>
</dbReference>
<dbReference type="Gene3D" id="3.40.50.720">
    <property type="entry name" value="NAD(P)-binding Rossmann-like Domain"/>
    <property type="match status" value="1"/>
</dbReference>
<dbReference type="InterPro" id="IPR022893">
    <property type="entry name" value="Shikimate_DH_fam"/>
</dbReference>
<comment type="caution">
    <text evidence="12">The sequence shown here is derived from an EMBL/GenBank/DDBJ whole genome shotgun (WGS) entry which is preliminary data.</text>
</comment>
<feature type="binding site" evidence="8">
    <location>
        <begin position="14"/>
        <end position="16"/>
    </location>
    <ligand>
        <name>shikimate</name>
        <dbReference type="ChEBI" id="CHEBI:36208"/>
    </ligand>
</feature>
<comment type="function">
    <text evidence="8">Involved in the biosynthesis of the chorismate, which leads to the biosynthesis of aromatic amino acids. Catalyzes the reversible NADPH linked reduction of 3-dehydroshikimate (DHSA) to yield shikimate (SA).</text>
</comment>
<dbReference type="UniPathway" id="UPA00053">
    <property type="reaction ID" value="UER00087"/>
</dbReference>
<dbReference type="SUPFAM" id="SSF53223">
    <property type="entry name" value="Aminoacid dehydrogenase-like, N-terminal domain"/>
    <property type="match status" value="1"/>
</dbReference>
<evidence type="ECO:0000259" key="9">
    <source>
        <dbReference type="Pfam" id="PF01488"/>
    </source>
</evidence>
<comment type="similarity">
    <text evidence="8">Belongs to the shikimate dehydrogenase family.</text>
</comment>
<dbReference type="InterPro" id="IPR006151">
    <property type="entry name" value="Shikm_DH/Glu-tRNA_Rdtase"/>
</dbReference>
<reference evidence="13" key="1">
    <citation type="submission" date="2017-08" db="EMBL/GenBank/DDBJ databases">
        <title>A dynamic microbial community with high functional redundancy inhabits the cold, oxic subseafloor aquifer.</title>
        <authorList>
            <person name="Tully B.J."/>
            <person name="Wheat C.G."/>
            <person name="Glazer B.T."/>
            <person name="Huber J.A."/>
        </authorList>
    </citation>
    <scope>NUCLEOTIDE SEQUENCE [LARGE SCALE GENOMIC DNA]</scope>
</reference>
<dbReference type="PANTHER" id="PTHR21089">
    <property type="entry name" value="SHIKIMATE DEHYDROGENASE"/>
    <property type="match status" value="1"/>
</dbReference>
<evidence type="ECO:0000256" key="3">
    <source>
        <dbReference type="ARBA" id="ARBA00022605"/>
    </source>
</evidence>
<name>A0A2A4MSN2_9GAMM</name>
<evidence type="ECO:0000259" key="10">
    <source>
        <dbReference type="Pfam" id="PF08501"/>
    </source>
</evidence>
<feature type="domain" description="Shikimate dehydrogenase substrate binding N-terminal" evidence="10">
    <location>
        <begin position="6"/>
        <end position="88"/>
    </location>
</feature>
<feature type="binding site" evidence="8">
    <location>
        <position position="217"/>
    </location>
    <ligand>
        <name>shikimate</name>
        <dbReference type="ChEBI" id="CHEBI:36208"/>
    </ligand>
</feature>
<dbReference type="CDD" id="cd01065">
    <property type="entry name" value="NAD_bind_Shikimate_DH"/>
    <property type="match status" value="1"/>
</dbReference>
<dbReference type="GO" id="GO:0009423">
    <property type="term" value="P:chorismate biosynthetic process"/>
    <property type="evidence" value="ECO:0007669"/>
    <property type="project" value="UniProtKB-UniRule"/>
</dbReference>
<evidence type="ECO:0000256" key="7">
    <source>
        <dbReference type="ARBA" id="ARBA00049442"/>
    </source>
</evidence>
<dbReference type="InterPro" id="IPR041121">
    <property type="entry name" value="SDH_C"/>
</dbReference>
<dbReference type="FunFam" id="3.40.50.10860:FF:000006">
    <property type="entry name" value="Shikimate dehydrogenase (NADP(+))"/>
    <property type="match status" value="1"/>
</dbReference>
<feature type="binding site" evidence="8">
    <location>
        <position position="246"/>
    </location>
    <ligand>
        <name>shikimate</name>
        <dbReference type="ChEBI" id="CHEBI:36208"/>
    </ligand>
</feature>
<proteinExistence type="inferred from homology"/>
<dbReference type="AlphaFoldDB" id="A0A2A4MSN2"/>
<evidence type="ECO:0000256" key="6">
    <source>
        <dbReference type="ARBA" id="ARBA00023141"/>
    </source>
</evidence>
<feature type="binding site" evidence="8">
    <location>
        <position position="215"/>
    </location>
    <ligand>
        <name>NADP(+)</name>
        <dbReference type="ChEBI" id="CHEBI:58349"/>
    </ligand>
</feature>
<evidence type="ECO:0000313" key="12">
    <source>
        <dbReference type="EMBL" id="PCH62923.1"/>
    </source>
</evidence>
<dbReference type="EC" id="1.1.1.25" evidence="2 8"/>
<sequence>MKKYAVLGNPIEHSKSPEIHRQFAEQTNQQISYTRQKLEVSEFEDYVRDFFNTQGGGLNITVPFKEMAFAMADKCSKRAQMAKAVNTLYLDAEQNIVGDNTDSVGLIRDLRDNHGVKIENKNLLIAGAGGAVRGVLAGLVSERPARVTIVNRTAAKAEQLVTEFKEYLNIDASDYQNLGEAKYDLVINGTSMGLSGETPPLKPSCLAHNCCCYDMMYGNEDTAFVSWAKQQGVVLTLDGLGMLVEQAAESFSIWRGIRPQTDAVLRWLREQS</sequence>
<dbReference type="Pfam" id="PF08501">
    <property type="entry name" value="Shikimate_dh_N"/>
    <property type="match status" value="1"/>
</dbReference>
<dbReference type="GO" id="GO:0019632">
    <property type="term" value="P:shikimate metabolic process"/>
    <property type="evidence" value="ECO:0007669"/>
    <property type="project" value="InterPro"/>
</dbReference>
<feature type="active site" description="Proton acceptor" evidence="8">
    <location>
        <position position="65"/>
    </location>
</feature>
<dbReference type="InterPro" id="IPR013708">
    <property type="entry name" value="Shikimate_DH-bd_N"/>
</dbReference>
<dbReference type="SUPFAM" id="SSF51735">
    <property type="entry name" value="NAD(P)-binding Rossmann-fold domains"/>
    <property type="match status" value="1"/>
</dbReference>
<comment type="catalytic activity">
    <reaction evidence="7 8">
        <text>shikimate + NADP(+) = 3-dehydroshikimate + NADPH + H(+)</text>
        <dbReference type="Rhea" id="RHEA:17737"/>
        <dbReference type="ChEBI" id="CHEBI:15378"/>
        <dbReference type="ChEBI" id="CHEBI:16630"/>
        <dbReference type="ChEBI" id="CHEBI:36208"/>
        <dbReference type="ChEBI" id="CHEBI:57783"/>
        <dbReference type="ChEBI" id="CHEBI:58349"/>
        <dbReference type="EC" id="1.1.1.25"/>
    </reaction>
</comment>
<dbReference type="HAMAP" id="MF_00222">
    <property type="entry name" value="Shikimate_DH_AroE"/>
    <property type="match status" value="1"/>
</dbReference>
<dbReference type="InterPro" id="IPR011342">
    <property type="entry name" value="Shikimate_DH"/>
</dbReference>
<organism evidence="12 13">
    <name type="scientific">SAR86 cluster bacterium</name>
    <dbReference type="NCBI Taxonomy" id="2030880"/>
    <lineage>
        <taxon>Bacteria</taxon>
        <taxon>Pseudomonadati</taxon>
        <taxon>Pseudomonadota</taxon>
        <taxon>Gammaproteobacteria</taxon>
        <taxon>SAR86 cluster</taxon>
    </lineage>
</organism>
<feature type="binding site" evidence="8">
    <location>
        <position position="239"/>
    </location>
    <ligand>
        <name>NADP(+)</name>
        <dbReference type="ChEBI" id="CHEBI:58349"/>
    </ligand>
</feature>
<evidence type="ECO:0000256" key="8">
    <source>
        <dbReference type="HAMAP-Rule" id="MF_00222"/>
    </source>
</evidence>
<comment type="subunit">
    <text evidence="8">Homodimer.</text>
</comment>
<dbReference type="InterPro" id="IPR036291">
    <property type="entry name" value="NAD(P)-bd_dom_sf"/>
</dbReference>
<dbReference type="GO" id="GO:0005829">
    <property type="term" value="C:cytosol"/>
    <property type="evidence" value="ECO:0007669"/>
    <property type="project" value="TreeGrafter"/>
</dbReference>
<gene>
    <name evidence="8" type="primary">aroE</name>
    <name evidence="12" type="ORF">COC19_02185</name>
</gene>
<keyword evidence="6 8" id="KW-0057">Aromatic amino acid biosynthesis</keyword>
<feature type="binding site" evidence="8">
    <location>
        <position position="102"/>
    </location>
    <ligand>
        <name>shikimate</name>
        <dbReference type="ChEBI" id="CHEBI:36208"/>
    </ligand>
</feature>
<comment type="caution">
    <text evidence="8">Lacks conserved residue(s) required for the propagation of feature annotation.</text>
</comment>
<accession>A0A2A4MSN2</accession>
<dbReference type="Pfam" id="PF01488">
    <property type="entry name" value="Shikimate_DH"/>
    <property type="match status" value="1"/>
</dbReference>
<comment type="pathway">
    <text evidence="1 8">Metabolic intermediate biosynthesis; chorismate biosynthesis; chorismate from D-erythrose 4-phosphate and phosphoenolpyruvate: step 4/7.</text>
</comment>
<feature type="binding site" evidence="8">
    <location>
        <position position="86"/>
    </location>
    <ligand>
        <name>shikimate</name>
        <dbReference type="ChEBI" id="CHEBI:36208"/>
    </ligand>
</feature>
<keyword evidence="5 8" id="KW-0560">Oxidoreductase</keyword>
<dbReference type="EMBL" id="NVQR01000031">
    <property type="protein sequence ID" value="PCH62923.1"/>
    <property type="molecule type" value="Genomic_DNA"/>
</dbReference>
<feature type="domain" description="SDH C-terminal" evidence="11">
    <location>
        <begin position="239"/>
        <end position="265"/>
    </location>
</feature>
<feature type="domain" description="Quinate/shikimate 5-dehydrogenase/glutamyl-tRNA reductase" evidence="9">
    <location>
        <begin position="117"/>
        <end position="191"/>
    </location>
</feature>
<keyword evidence="3 8" id="KW-0028">Amino-acid biosynthesis</keyword>
<dbReference type="NCBIfam" id="NF001310">
    <property type="entry name" value="PRK00258.1-2"/>
    <property type="match status" value="1"/>
</dbReference>
<protein>
    <recommendedName>
        <fullName evidence="2 8">Shikimate dehydrogenase (NADP(+))</fullName>
        <shortName evidence="8">SDH</shortName>
        <ecNumber evidence="2 8">1.1.1.25</ecNumber>
    </recommendedName>
</protein>
<feature type="binding site" evidence="8">
    <location>
        <begin position="127"/>
        <end position="131"/>
    </location>
    <ligand>
        <name>NADP(+)</name>
        <dbReference type="ChEBI" id="CHEBI:58349"/>
    </ligand>
</feature>
<dbReference type="Proteomes" id="UP000218172">
    <property type="component" value="Unassembled WGS sequence"/>
</dbReference>
<feature type="binding site" evidence="8">
    <location>
        <position position="61"/>
    </location>
    <ligand>
        <name>shikimate</name>
        <dbReference type="ChEBI" id="CHEBI:36208"/>
    </ligand>
</feature>
<dbReference type="GO" id="GO:0004764">
    <property type="term" value="F:shikimate 3-dehydrogenase (NADP+) activity"/>
    <property type="evidence" value="ECO:0007669"/>
    <property type="project" value="UniProtKB-UniRule"/>
</dbReference>
<keyword evidence="4 8" id="KW-0521">NADP</keyword>
<dbReference type="Gene3D" id="3.40.50.10860">
    <property type="entry name" value="Leucine Dehydrogenase, chain A, domain 1"/>
    <property type="match status" value="1"/>
</dbReference>
<evidence type="ECO:0000256" key="2">
    <source>
        <dbReference type="ARBA" id="ARBA00012962"/>
    </source>
</evidence>
<dbReference type="GO" id="GO:0009073">
    <property type="term" value="P:aromatic amino acid family biosynthetic process"/>
    <property type="evidence" value="ECO:0007669"/>
    <property type="project" value="UniProtKB-KW"/>
</dbReference>